<dbReference type="Proteomes" id="UP000663929">
    <property type="component" value="Chromosome"/>
</dbReference>
<gene>
    <name evidence="2" type="ORF">J3U87_19285</name>
</gene>
<sequence length="86" mass="9310">MNIAAWFLFGTLFTIANILAFHAGRLSERSEAPSTKDARGVASKRSCPAEPRSREEAPSSEQASPTQIEIAPGVPFEEDHGRRNAA</sequence>
<keyword evidence="3" id="KW-1185">Reference proteome</keyword>
<dbReference type="AlphaFoldDB" id="A0A8A4TG90"/>
<accession>A0A8A4TG90</accession>
<evidence type="ECO:0000313" key="2">
    <source>
        <dbReference type="EMBL" id="QTD47738.1"/>
    </source>
</evidence>
<dbReference type="RefSeq" id="WP_237377404.1">
    <property type="nucleotide sequence ID" value="NZ_CP071793.1"/>
</dbReference>
<reference evidence="2" key="1">
    <citation type="submission" date="2021-03" db="EMBL/GenBank/DDBJ databases">
        <title>Acanthopleuribacteraceae sp. M133.</title>
        <authorList>
            <person name="Wang G."/>
        </authorList>
    </citation>
    <scope>NUCLEOTIDE SEQUENCE</scope>
    <source>
        <strain evidence="2">M133</strain>
    </source>
</reference>
<dbReference type="EMBL" id="CP071793">
    <property type="protein sequence ID" value="QTD47738.1"/>
    <property type="molecule type" value="Genomic_DNA"/>
</dbReference>
<name>A0A8A4TG90_SULCO</name>
<evidence type="ECO:0000256" key="1">
    <source>
        <dbReference type="SAM" id="MobiDB-lite"/>
    </source>
</evidence>
<feature type="region of interest" description="Disordered" evidence="1">
    <location>
        <begin position="26"/>
        <end position="86"/>
    </location>
</feature>
<feature type="compositionally biased region" description="Basic and acidic residues" evidence="1">
    <location>
        <begin position="77"/>
        <end position="86"/>
    </location>
</feature>
<evidence type="ECO:0000313" key="3">
    <source>
        <dbReference type="Proteomes" id="UP000663929"/>
    </source>
</evidence>
<dbReference type="KEGG" id="scor:J3U87_19285"/>
<feature type="compositionally biased region" description="Basic and acidic residues" evidence="1">
    <location>
        <begin position="26"/>
        <end position="39"/>
    </location>
</feature>
<proteinExistence type="predicted"/>
<protein>
    <submittedName>
        <fullName evidence="2">Uncharacterized protein</fullName>
    </submittedName>
</protein>
<organism evidence="2 3">
    <name type="scientific">Sulfidibacter corallicola</name>
    <dbReference type="NCBI Taxonomy" id="2818388"/>
    <lineage>
        <taxon>Bacteria</taxon>
        <taxon>Pseudomonadati</taxon>
        <taxon>Acidobacteriota</taxon>
        <taxon>Holophagae</taxon>
        <taxon>Acanthopleuribacterales</taxon>
        <taxon>Acanthopleuribacteraceae</taxon>
        <taxon>Sulfidibacter</taxon>
    </lineage>
</organism>